<dbReference type="EMBL" id="JAGVWE010000004">
    <property type="protein sequence ID" value="MBS3063298.1"/>
    <property type="molecule type" value="Genomic_DNA"/>
</dbReference>
<gene>
    <name evidence="2" type="ORF">J4203_05500</name>
</gene>
<reference evidence="2" key="2">
    <citation type="submission" date="2021-05" db="EMBL/GenBank/DDBJ databases">
        <title>Protein family content uncovers lineage relationships and bacterial pathway maintenance mechanisms in DPANN archaea.</title>
        <authorList>
            <person name="Castelle C.J."/>
            <person name="Meheust R."/>
            <person name="Jaffe A.L."/>
            <person name="Seitz K."/>
            <person name="Gong X."/>
            <person name="Baker B.J."/>
            <person name="Banfield J.F."/>
        </authorList>
    </citation>
    <scope>NUCLEOTIDE SEQUENCE</scope>
    <source>
        <strain evidence="2">RIFCSPLOWO2_01_FULL_58_19</strain>
    </source>
</reference>
<evidence type="ECO:0000256" key="1">
    <source>
        <dbReference type="SAM" id="Phobius"/>
    </source>
</evidence>
<protein>
    <recommendedName>
        <fullName evidence="4">Carboxypeptidase regulatory-like domain-containing protein</fullName>
    </recommendedName>
</protein>
<evidence type="ECO:0000313" key="3">
    <source>
        <dbReference type="Proteomes" id="UP000678237"/>
    </source>
</evidence>
<keyword evidence="1" id="KW-0812">Transmembrane</keyword>
<reference evidence="2" key="1">
    <citation type="submission" date="2021-03" db="EMBL/GenBank/DDBJ databases">
        <authorList>
            <person name="Jaffe A."/>
        </authorList>
    </citation>
    <scope>NUCLEOTIDE SEQUENCE</scope>
    <source>
        <strain evidence="2">RIFCSPLOWO2_01_FULL_58_19</strain>
    </source>
</reference>
<evidence type="ECO:0000313" key="2">
    <source>
        <dbReference type="EMBL" id="MBS3063298.1"/>
    </source>
</evidence>
<dbReference type="Proteomes" id="UP000678237">
    <property type="component" value="Unassembled WGS sequence"/>
</dbReference>
<feature type="transmembrane region" description="Helical" evidence="1">
    <location>
        <begin position="46"/>
        <end position="67"/>
    </location>
</feature>
<sequence>MGLSEMLGGFYSALEERFFGFADFLDGKGLPVYGLIDALEQRGIPAFPVFTALFLVVLGLVLGLVFVGTSYDVQLTTHFVDQFSQPVSGVQVQVKGEDGKRFALEKDVLRDGETVAVKGVPIGATLIVVGAKEGYLSGSGEVKVNEKSASVAVQLQKEVSTILGRLSLVDSQTKDQIKNAKVVARLSTGEEISCEVEGNGLVSCLGVPEGEDVELKVYADNYEEKAFVLRFSEGSTSELEVPPKASATIGLSNAIFRVFDADSKTLVPEVSVKVYDAKSGELILDDVDEDGEYFTKIAKGTSIRYVVSAEGYIAFDSSVELISKTLRDDSEVVQVELRKGGASIHVTVTAQDSSLVLSNAAVELYDAQAEFMDSGLTQFGGDVYFRNLDAQQKYYVTANAERYLPARIEVNAQQQTEYTLPLARAAPDNSTTLSVFVSDSKGDAANDAVLTFYESVAGGELPLGVSQTRTDITGYAKAVVPVGKTLLVTAVKENEKGEASLATDARAENRLEIFMKTDRGVFALSLVDAQGQPMAAGNIVVSSTSGNVLYSGPVTGGTVYFNPGGLKTVKVSYTGRDGALFEEEVFVEGKNALSLTIGEQKVTGLAPEVQFMGFEDPNGNKVEGIVKGQDYYAVFKTAWPDGKYVGGMHFRFGPDEIRFADSSDAGIIGFTGLAPRFAYGRSYTPQPSPGFEGIDLRNRGLPGEYNRWLELYHEGGAAERVYKVRLKAKETAASSSYPLYYRAWTRIGSAYYRLPRDPLLEGLEFSAQRTGLYAETNRVDVPVFNARPTCKDEFCATYRFLAEDGTVFEAGNFHAVVGNKYALEVEVAPAREVSVTVKGATSRNAPKIFFTGYGVEQFADFPDKDSTDTDLTAKDLKVLPGGPVQVRLYFKAVEKGSAALTVQLISAVSAVTQNFNFEVSQDQGMTATVSPDRVLVGQDFTVLLKAGDGSFVERAVLTFYGEGNAPLRVIQGTGTVNKGLNGLYLVKNAFPAGTLRFTANAADYKPLEGVVEIGRDGVLTAPQAVEVNIPKGQKNADERFDLRNTSSDRVQDLTVEVVKIGDFPEDLDLRVTPPNAIEPNASGKVTVAGEYSGKAERAHGEADVIFRGRIFGKFRVEAQTRVVLDYNRPLDPNCVEFSSARLVTYLLTEPASTQAVQITAKNKCATEVELQSAVVPVGVPDQSIRVAVENLLLGPAGSQTDTRTINVSVVNELERNYAEKQRFLYDVWFRSDLLSKSLPLEVVLWNKDSALQVSRNIDVYLSDTGVGEAKVTVPIYATNVGYADIQNLSFSVGGRFQSGNAKIEIEPKFPVQVLRRGQSLMPPYYVVARAQRTEKTTPLDVQEIGMRGIINGKTHDFGPIIVTVHISPKQCLVVSPAFIEFKSKRATEGALQEALTVKNSCAEEVRVLGAEPKRIGANELDLAVKDTVLFPGASTTVNLTLKKNEAYFTSSPVPVYLRALLVRSNKFVSSQPISVQLELGKSATLKGEAATEPEEIPVCDKNERKKVSFPKIAKQADCDKAYCDAEQLGQFLAKRIQEKLRDAQKQITAHYKNEVANTGCYADNAALNEGYCLFENLGLRPDKFEVYFANDVLSVEALKDGFAKKAPELNAYNVKFPATEDEYRQSLATGYGKQLFFSDAFEGCGLYKARLSGAVKVQGGRMITDAMDVYLDLRSELEEGENVRQLTQQCENKIQNAMAFLPLDAGYSADNTRNAWPGLVTYADDKMEGLAKEFASSLFNSDKRVRKGEPEFNRVRLATGDTQGYLVKLDLIRSTEAGQKMTINALVKDFEGGEEAAKAKVEKQIVQSAALAMRELSERKIDGCITDNENAFWLKSTEKIGQLELNACPNPLTVSQNTACCDFNVFSDVSEPVKVSVKQETAFNGLKEFYVQAQVENREQRVYRGKPFEETRKEEVGAQAFSAMDLKEKDLKGRYYKNFQVCALGDAHAQMVQGKKLVLGAQSAVHAKKAAKDGTVSLQVCALHPYDFMDRIAKEPLADGETKELYATLGWKGGPDEITLSNLKNLEDAKARMDDATKILADAPAEGQTAYDKKFTLQKFGGLGVFLVGCGSAKFIAAAAGFPVGAFSFFWDCIVPVGVAGLDYAGVLGKVGTTISKAGSGVYSTAKRTVGLGSPETVTEKQVADFQAQAEQIASGKASGKDLEDFKSKTEDMLVTVGIGSSAGKVVIPAIPATIRRVTGTALEKAAAAGGGEAAVKEAVEEGAKLAGAEGAAKELVIPELKKPLTEKSAKKIFGQVSEELATAESNARWTAQLDSLDKTARKTFNREYAEELEKYLFDNYYTKGKQLTETELQEALLKARQEVAPVVLNRPAFRAGHFDTALRAEARKLITEADEAALKKLTSENVEAAFKSAILPDNINTKNMLRTFTPGRNVGGWNVTDFSPGGNAQIMQWSDELAPKIVDAIETKAGGGLIPTPGATPFRAAVRQEVEHALRDAVWTSNGSIAKNQLTAAVNARVADVVKAEKTVWSALAGVQTLSAKESVALGEKEEKIMKDILEEMRKTGVKGKGSGAIKKFFTDTILKASGKGALKLLGGVVSGLFAQFMGLLAWEAYWQFAAEPITPTESIVASATVKTPDGKVVTAEMPDEKFKRGETYKVTMKRVGDFVEKKISLVTDLAAVDQSKKLEDCTGKAFDKDVSKALHNLRPNAGLWGEKGKTEARYVKTYYEAIGHHSTEIAAKAGVPEALLIVLGIWQTDLGAKTNYEYITGCGKPDPKFKGLAESFDCAAGEVKSLLAACPGEEAQQFACVLQAYGKKYRAPAEPDLDELYDTYTRWNATRAT</sequence>
<organism evidence="2 3">
    <name type="scientific">Candidatus Iainarchaeum sp</name>
    <dbReference type="NCBI Taxonomy" id="3101447"/>
    <lineage>
        <taxon>Archaea</taxon>
        <taxon>Candidatus Iainarchaeota</taxon>
        <taxon>Candidatus Iainarchaeia</taxon>
        <taxon>Candidatus Iainarchaeales</taxon>
        <taxon>Candidatus Iainarchaeaceae</taxon>
        <taxon>Candidatus Iainarchaeum</taxon>
    </lineage>
</organism>
<comment type="caution">
    <text evidence="2">The sequence shown here is derived from an EMBL/GenBank/DDBJ whole genome shotgun (WGS) entry which is preliminary data.</text>
</comment>
<proteinExistence type="predicted"/>
<keyword evidence="1" id="KW-1133">Transmembrane helix</keyword>
<evidence type="ECO:0008006" key="4">
    <source>
        <dbReference type="Google" id="ProtNLM"/>
    </source>
</evidence>
<accession>A0A8T4L7R6</accession>
<name>A0A8T4L7R6_9ARCH</name>
<keyword evidence="1" id="KW-0472">Membrane</keyword>